<keyword evidence="2" id="KW-0539">Nucleus</keyword>
<dbReference type="Gene3D" id="3.60.15.10">
    <property type="entry name" value="Ribonuclease Z/Hydroxyacylglutathione hydrolase-like"/>
    <property type="match status" value="1"/>
</dbReference>
<dbReference type="PANTHER" id="PTHR46094">
    <property type="entry name" value="INTEGRATOR COMPLEX SUBUNIT 9"/>
    <property type="match status" value="1"/>
</dbReference>
<organism evidence="3">
    <name type="scientific">Panicum hallii</name>
    <dbReference type="NCBI Taxonomy" id="206008"/>
    <lineage>
        <taxon>Eukaryota</taxon>
        <taxon>Viridiplantae</taxon>
        <taxon>Streptophyta</taxon>
        <taxon>Embryophyta</taxon>
        <taxon>Tracheophyta</taxon>
        <taxon>Spermatophyta</taxon>
        <taxon>Magnoliopsida</taxon>
        <taxon>Liliopsida</taxon>
        <taxon>Poales</taxon>
        <taxon>Poaceae</taxon>
        <taxon>PACMAD clade</taxon>
        <taxon>Panicoideae</taxon>
        <taxon>Panicodae</taxon>
        <taxon>Paniceae</taxon>
        <taxon>Panicinae</taxon>
        <taxon>Panicum</taxon>
        <taxon>Panicum sect. Panicum</taxon>
    </lineage>
</organism>
<dbReference type="GO" id="GO:0032039">
    <property type="term" value="C:integrator complex"/>
    <property type="evidence" value="ECO:0007669"/>
    <property type="project" value="InterPro"/>
</dbReference>
<dbReference type="Proteomes" id="UP000243499">
    <property type="component" value="Chromosome 5"/>
</dbReference>
<name>A0A2T8IIY9_9POAL</name>
<dbReference type="InterPro" id="IPR036866">
    <property type="entry name" value="RibonucZ/Hydroxyglut_hydro"/>
</dbReference>
<gene>
    <name evidence="3" type="ORF">PAHAL_5G049500</name>
</gene>
<evidence type="ECO:0000256" key="1">
    <source>
        <dbReference type="ARBA" id="ARBA00004123"/>
    </source>
</evidence>
<dbReference type="InterPro" id="IPR027074">
    <property type="entry name" value="Integrator_9su"/>
</dbReference>
<protein>
    <submittedName>
        <fullName evidence="3">Uncharacterized protein</fullName>
    </submittedName>
</protein>
<sequence length="224" mass="23960">MKLTCLSISGGGGRSYHSPASHLLEMEGLRFLLDCPIDLSALAAFAPVPLTGGEAGLIRAVPRYWSPTAAAAAKAGGVDAVLVSSATGMLGLPFLTRLPGFANTKVYVTEVAARIGKLMMGELVEMHREFVRYYGPDTDGLPKWMEGEKLNEFPSLLQKAVTEDEGNGLISLMPLYSPGNIEECMQAIQPVKYGEEVCFNGIFMLKASSSGLELGNSVWTIKAL</sequence>
<dbReference type="EMBL" id="CM008050">
    <property type="protein sequence ID" value="PVH37635.1"/>
    <property type="molecule type" value="Genomic_DNA"/>
</dbReference>
<dbReference type="AlphaFoldDB" id="A0A2T8IIY9"/>
<accession>A0A2T8IIY9</accession>
<dbReference type="Gramene" id="PVH37635">
    <property type="protein sequence ID" value="PVH37635"/>
    <property type="gene ID" value="PAHAL_5G049500"/>
</dbReference>
<comment type="subcellular location">
    <subcellularLocation>
        <location evidence="1">Nucleus</location>
    </subcellularLocation>
</comment>
<reference evidence="3" key="1">
    <citation type="submission" date="2018-04" db="EMBL/GenBank/DDBJ databases">
        <title>WGS assembly of Panicum hallii.</title>
        <authorList>
            <person name="Lovell J."/>
            <person name="Jenkins J."/>
            <person name="Lowry D."/>
            <person name="Mamidi S."/>
            <person name="Sreedasyam A."/>
            <person name="Weng X."/>
            <person name="Barry K."/>
            <person name="Bonette J."/>
            <person name="Campitelli B."/>
            <person name="Daum C."/>
            <person name="Gordon S."/>
            <person name="Gould B."/>
            <person name="Lipzen A."/>
            <person name="Macqueen A."/>
            <person name="Palacio-Mejia J."/>
            <person name="Plott C."/>
            <person name="Shakirov E."/>
            <person name="Shu S."/>
            <person name="Yoshinaga Y."/>
            <person name="Zane M."/>
            <person name="Rokhsar D."/>
            <person name="Grimwood J."/>
            <person name="Schmutz J."/>
            <person name="Juenger T."/>
        </authorList>
    </citation>
    <scope>NUCLEOTIDE SEQUENCE [LARGE SCALE GENOMIC DNA]</scope>
    <source>
        <strain evidence="3">FIL2</strain>
    </source>
</reference>
<dbReference type="GO" id="GO:0034472">
    <property type="term" value="P:snRNA 3'-end processing"/>
    <property type="evidence" value="ECO:0007669"/>
    <property type="project" value="TreeGrafter"/>
</dbReference>
<proteinExistence type="predicted"/>
<dbReference type="PANTHER" id="PTHR46094:SF1">
    <property type="entry name" value="INTEGRATOR COMPLEX SUBUNIT 9"/>
    <property type="match status" value="1"/>
</dbReference>
<evidence type="ECO:0000256" key="2">
    <source>
        <dbReference type="ARBA" id="ARBA00023242"/>
    </source>
</evidence>
<evidence type="ECO:0000313" key="3">
    <source>
        <dbReference type="EMBL" id="PVH37635.1"/>
    </source>
</evidence>
<dbReference type="SUPFAM" id="SSF56281">
    <property type="entry name" value="Metallo-hydrolase/oxidoreductase"/>
    <property type="match status" value="1"/>
</dbReference>